<evidence type="ECO:0000313" key="12">
    <source>
        <dbReference type="Proteomes" id="UP001209083"/>
    </source>
</evidence>
<dbReference type="CDD" id="cd00761">
    <property type="entry name" value="Glyco_tranf_GTA_type"/>
    <property type="match status" value="1"/>
</dbReference>
<dbReference type="InterPro" id="IPR029044">
    <property type="entry name" value="Nucleotide-diphossugar_trans"/>
</dbReference>
<evidence type="ECO:0000256" key="6">
    <source>
        <dbReference type="ARBA" id="ARBA00037281"/>
    </source>
</evidence>
<keyword evidence="5" id="KW-0472">Membrane</keyword>
<keyword evidence="3" id="KW-0328">Glycosyltransferase</keyword>
<organism evidence="11 12">
    <name type="scientific">Saxibacter everestensis</name>
    <dbReference type="NCBI Taxonomy" id="2909229"/>
    <lineage>
        <taxon>Bacteria</taxon>
        <taxon>Bacillati</taxon>
        <taxon>Actinomycetota</taxon>
        <taxon>Actinomycetes</taxon>
        <taxon>Micrococcales</taxon>
        <taxon>Brevibacteriaceae</taxon>
        <taxon>Saxibacter</taxon>
    </lineage>
</organism>
<feature type="domain" description="Glycosyltransferase 2-like" evidence="10">
    <location>
        <begin position="12"/>
        <end position="132"/>
    </location>
</feature>
<evidence type="ECO:0000256" key="9">
    <source>
        <dbReference type="ARBA" id="ARBA00040345"/>
    </source>
</evidence>
<comment type="similarity">
    <text evidence="8">Belongs to the glycosyltransferase 2 family. CrtQ subfamily.</text>
</comment>
<dbReference type="SUPFAM" id="SSF53448">
    <property type="entry name" value="Nucleotide-diphospho-sugar transferases"/>
    <property type="match status" value="1"/>
</dbReference>
<dbReference type="PANTHER" id="PTHR43646:SF2">
    <property type="entry name" value="GLYCOSYLTRANSFERASE 2-LIKE DOMAIN-CONTAINING PROTEIN"/>
    <property type="match status" value="1"/>
</dbReference>
<evidence type="ECO:0000259" key="10">
    <source>
        <dbReference type="Pfam" id="PF00535"/>
    </source>
</evidence>
<accession>A0ABY8QV79</accession>
<comment type="pathway">
    <text evidence="7">Carotenoid biosynthesis; staphyloxanthin biosynthesis; staphyloxanthin from farnesyl diphosphate: step 4/5.</text>
</comment>
<protein>
    <recommendedName>
        <fullName evidence="9">4,4'-diaponeurosporenoate glycosyltransferase</fullName>
    </recommendedName>
</protein>
<dbReference type="Proteomes" id="UP001209083">
    <property type="component" value="Chromosome"/>
</dbReference>
<gene>
    <name evidence="11" type="ORF">LWF01_03455</name>
</gene>
<dbReference type="EMBL" id="CP090958">
    <property type="protein sequence ID" value="WGW12843.1"/>
    <property type="molecule type" value="Genomic_DNA"/>
</dbReference>
<evidence type="ECO:0000256" key="5">
    <source>
        <dbReference type="ARBA" id="ARBA00023136"/>
    </source>
</evidence>
<evidence type="ECO:0000256" key="4">
    <source>
        <dbReference type="ARBA" id="ARBA00022679"/>
    </source>
</evidence>
<comment type="subcellular location">
    <subcellularLocation>
        <location evidence="1">Cell membrane</location>
    </subcellularLocation>
</comment>
<evidence type="ECO:0000256" key="7">
    <source>
        <dbReference type="ARBA" id="ARBA00037904"/>
    </source>
</evidence>
<evidence type="ECO:0000256" key="8">
    <source>
        <dbReference type="ARBA" id="ARBA00038120"/>
    </source>
</evidence>
<keyword evidence="12" id="KW-1185">Reference proteome</keyword>
<dbReference type="InterPro" id="IPR001173">
    <property type="entry name" value="Glyco_trans_2-like"/>
</dbReference>
<evidence type="ECO:0000256" key="1">
    <source>
        <dbReference type="ARBA" id="ARBA00004236"/>
    </source>
</evidence>
<dbReference type="Gene3D" id="3.90.550.10">
    <property type="entry name" value="Spore Coat Polysaccharide Biosynthesis Protein SpsA, Chain A"/>
    <property type="match status" value="1"/>
</dbReference>
<evidence type="ECO:0000256" key="2">
    <source>
        <dbReference type="ARBA" id="ARBA00022475"/>
    </source>
</evidence>
<reference evidence="11 12" key="1">
    <citation type="submission" date="2023-05" db="EMBL/GenBank/DDBJ databases">
        <title>Lithophilousrod everest ZFBP1038 complete genpme.</title>
        <authorList>
            <person name="Tian M."/>
        </authorList>
    </citation>
    <scope>NUCLEOTIDE SEQUENCE [LARGE SCALE GENOMIC DNA]</scope>
    <source>
        <strain evidence="11 12">ZFBP1038</strain>
    </source>
</reference>
<evidence type="ECO:0000313" key="11">
    <source>
        <dbReference type="EMBL" id="WGW12843.1"/>
    </source>
</evidence>
<dbReference type="Pfam" id="PF00535">
    <property type="entry name" value="Glycos_transf_2"/>
    <property type="match status" value="1"/>
</dbReference>
<name>A0ABY8QV79_9MICO</name>
<proteinExistence type="inferred from homology"/>
<keyword evidence="2" id="KW-1003">Cell membrane</keyword>
<dbReference type="PANTHER" id="PTHR43646">
    <property type="entry name" value="GLYCOSYLTRANSFERASE"/>
    <property type="match status" value="1"/>
</dbReference>
<dbReference type="RefSeq" id="WP_349639649.1">
    <property type="nucleotide sequence ID" value="NZ_CP090958.1"/>
</dbReference>
<keyword evidence="4" id="KW-0808">Transferase</keyword>
<sequence length="246" mass="27459">MNQQQRDSPRCSVVVPVRNDAVHLRRFLDALDQQSRTPDEVIVVDNASCDDSARLARDRGARVLQESRIGIPFAAATGYNAATGRVIVRADADTLPGADWLDKLLAHLDRHDDAVAVSGPGHFYGMPNLISSVASFLYNGGYVCATGLALGHPPLFGTNLAFRTSWWNQVRCDLHLGPDVHDDLDLSFRVRPQDRVVFAPAIWVGMSARPLRAGTSVRLRRGIETVRVNWRDERPWERWAARRRST</sequence>
<comment type="function">
    <text evidence="6">Catalyzes the glycosylation of 4,4'-diaponeurosporenoate, i.e. the esterification of glucose at the C1'' position with the carboxyl group of 4,4'-diaponeurosporenic acid, to form glycosyl-4,4'-diaponeurosporenoate. This is a step in the biosynthesis of staphyloxanthin, an orange pigment present in most staphylococci strains.</text>
</comment>
<evidence type="ECO:0000256" key="3">
    <source>
        <dbReference type="ARBA" id="ARBA00022676"/>
    </source>
</evidence>